<dbReference type="EMBL" id="QMKO01000232">
    <property type="protein sequence ID" value="RTG91347.1"/>
    <property type="molecule type" value="Genomic_DNA"/>
</dbReference>
<comment type="caution">
    <text evidence="1">The sequence shown here is derived from an EMBL/GenBank/DDBJ whole genome shotgun (WGS) entry which is preliminary data.</text>
</comment>
<gene>
    <name evidence="1" type="ORF">DC041_0009992</name>
</gene>
<accession>A0A430QUM2</accession>
<sequence>MDCNHALPQWEPENIPQNEMDIHLRKLREDQLNTLREQAINTRETVSEIDDALKELKSYRETILNLAIEYLLQFTATYNLAKMKTLLKDCIKYASVNELSDLV</sequence>
<keyword evidence="2" id="KW-1185">Reference proteome</keyword>
<proteinExistence type="predicted"/>
<reference evidence="1 2" key="1">
    <citation type="journal article" date="2019" name="PLoS Pathog.">
        <title>Genome sequence of the bovine parasite Schistosoma bovis Tanzania.</title>
        <authorList>
            <person name="Oey H."/>
            <person name="Zakrzewski M."/>
            <person name="Gobert G."/>
            <person name="Gravermann K."/>
            <person name="Stoye J."/>
            <person name="Jones M."/>
            <person name="Mcmanus D."/>
            <person name="Krause L."/>
        </authorList>
    </citation>
    <scope>NUCLEOTIDE SEQUENCE [LARGE SCALE GENOMIC DNA]</scope>
    <source>
        <strain evidence="1 2">TAN1997</strain>
    </source>
</reference>
<evidence type="ECO:0000313" key="2">
    <source>
        <dbReference type="Proteomes" id="UP000290809"/>
    </source>
</evidence>
<dbReference type="Proteomes" id="UP000290809">
    <property type="component" value="Unassembled WGS sequence"/>
</dbReference>
<dbReference type="STRING" id="6184.A0A430QUM2"/>
<name>A0A430QUM2_SCHBO</name>
<organism evidence="1 2">
    <name type="scientific">Schistosoma bovis</name>
    <name type="common">Blood fluke</name>
    <dbReference type="NCBI Taxonomy" id="6184"/>
    <lineage>
        <taxon>Eukaryota</taxon>
        <taxon>Metazoa</taxon>
        <taxon>Spiralia</taxon>
        <taxon>Lophotrochozoa</taxon>
        <taxon>Platyhelminthes</taxon>
        <taxon>Trematoda</taxon>
        <taxon>Digenea</taxon>
        <taxon>Strigeidida</taxon>
        <taxon>Schistosomatoidea</taxon>
        <taxon>Schistosomatidae</taxon>
        <taxon>Schistosoma</taxon>
    </lineage>
</organism>
<evidence type="ECO:0000313" key="1">
    <source>
        <dbReference type="EMBL" id="RTG91347.1"/>
    </source>
</evidence>
<dbReference type="AlphaFoldDB" id="A0A430QUM2"/>
<protein>
    <submittedName>
        <fullName evidence="1">Uncharacterized protein</fullName>
    </submittedName>
</protein>